<dbReference type="PROSITE" id="PS51384">
    <property type="entry name" value="FAD_FR"/>
    <property type="match status" value="1"/>
</dbReference>
<evidence type="ECO:0000259" key="14">
    <source>
        <dbReference type="PROSITE" id="PS51384"/>
    </source>
</evidence>
<sequence length="433" mass="46741">MNTAPRTSTLHEGRLTASGVILLLVVASFGSLLLSLAPQGRWVLGTFALGSGIAATALMGAAAVLSARWSWVESAFGGLDRVYAVHKWLGVWALVFASVHLVLKSGDPSWQVAAIVQLPGGAARLVRQLSFVAVMVIVLLALNRAIPYRVWRWWHKLSGPLFLLVVLHWLSFRSPIALGSPAGLWLALLSLLGVVAAAYKLLLYPLLARHAEYRVESVSTNATSAYLELLPEGRAIAFEPGQFAFVSFKREGLREPHPYTIASAGGADGRIAFMVRALGDYTARLVKELQPGVVADVYASFGRFSRRPDGRTEIWIAGGVGITPFLAWLEDPASATQAPVTLFNFITPGRELPERLDLTALAARRGVELVEVTTGPGTPSFRAHFARIVAQAGPAGVQVSACGPKGLLAEVRRLMRETGVPDDALRHELFEFR</sequence>
<dbReference type="Pfam" id="PF01794">
    <property type="entry name" value="Ferric_reduct"/>
    <property type="match status" value="1"/>
</dbReference>
<dbReference type="EMBL" id="CP023406">
    <property type="protein sequence ID" value="ATD66833.1"/>
    <property type="molecule type" value="Genomic_DNA"/>
</dbReference>
<name>A0A290XCM4_9GAMM</name>
<dbReference type="InterPro" id="IPR013130">
    <property type="entry name" value="Fe3_Rdtase_TM_dom"/>
</dbReference>
<dbReference type="Pfam" id="PF08022">
    <property type="entry name" value="FAD_binding_8"/>
    <property type="match status" value="1"/>
</dbReference>
<keyword evidence="5" id="KW-0001">2Fe-2S</keyword>
<dbReference type="Gene3D" id="2.40.30.10">
    <property type="entry name" value="Translation factors"/>
    <property type="match status" value="1"/>
</dbReference>
<evidence type="ECO:0000256" key="5">
    <source>
        <dbReference type="ARBA" id="ARBA00022714"/>
    </source>
</evidence>
<feature type="transmembrane region" description="Helical" evidence="13">
    <location>
        <begin position="15"/>
        <end position="36"/>
    </location>
</feature>
<dbReference type="CDD" id="cd06198">
    <property type="entry name" value="FNR_like_3"/>
    <property type="match status" value="1"/>
</dbReference>
<evidence type="ECO:0000313" key="15">
    <source>
        <dbReference type="EMBL" id="ATD66833.1"/>
    </source>
</evidence>
<keyword evidence="8 13" id="KW-1133">Transmembrane helix</keyword>
<keyword evidence="12 13" id="KW-0472">Membrane</keyword>
<feature type="transmembrane region" description="Helical" evidence="13">
    <location>
        <begin position="184"/>
        <end position="207"/>
    </location>
</feature>
<evidence type="ECO:0000256" key="10">
    <source>
        <dbReference type="ARBA" id="ARBA00023004"/>
    </source>
</evidence>
<dbReference type="GO" id="GO:0051537">
    <property type="term" value="F:2 iron, 2 sulfur cluster binding"/>
    <property type="evidence" value="ECO:0007669"/>
    <property type="project" value="UniProtKB-KW"/>
</dbReference>
<dbReference type="GO" id="GO:0046872">
    <property type="term" value="F:metal ion binding"/>
    <property type="evidence" value="ECO:0007669"/>
    <property type="project" value="UniProtKB-KW"/>
</dbReference>
<dbReference type="OrthoDB" id="9796486at2"/>
<dbReference type="GO" id="GO:0016020">
    <property type="term" value="C:membrane"/>
    <property type="evidence" value="ECO:0007669"/>
    <property type="project" value="UniProtKB-SubCell"/>
</dbReference>
<feature type="transmembrane region" description="Helical" evidence="13">
    <location>
        <begin position="125"/>
        <end position="142"/>
    </location>
</feature>
<dbReference type="KEGG" id="lum:CNR27_04695"/>
<dbReference type="InterPro" id="IPR017938">
    <property type="entry name" value="Riboflavin_synthase-like_b-brl"/>
</dbReference>
<dbReference type="GO" id="GO:0016491">
    <property type="term" value="F:oxidoreductase activity"/>
    <property type="evidence" value="ECO:0007669"/>
    <property type="project" value="UniProtKB-KW"/>
</dbReference>
<reference evidence="16" key="1">
    <citation type="submission" date="2017-09" db="EMBL/GenBank/DDBJ databases">
        <title>Luteimonas liuhanmingii sp.nov., isolated from the intestinal contents of Tibetan Plateau Pika in Yushu, Qinghai Province, China.</title>
        <authorList>
            <person name="Gui Z."/>
        </authorList>
    </citation>
    <scope>NUCLEOTIDE SEQUENCE [LARGE SCALE GENOMIC DNA]</scope>
    <source>
        <strain evidence="16">100111</strain>
    </source>
</reference>
<comment type="subcellular location">
    <subcellularLocation>
        <location evidence="2">Membrane</location>
        <topology evidence="2">Multi-pass membrane protein</topology>
    </subcellularLocation>
</comment>
<keyword evidence="7" id="KW-0274">FAD</keyword>
<evidence type="ECO:0000256" key="2">
    <source>
        <dbReference type="ARBA" id="ARBA00004141"/>
    </source>
</evidence>
<keyword evidence="16" id="KW-1185">Reference proteome</keyword>
<dbReference type="GO" id="GO:0050660">
    <property type="term" value="F:flavin adenine dinucleotide binding"/>
    <property type="evidence" value="ECO:0007669"/>
    <property type="project" value="TreeGrafter"/>
</dbReference>
<evidence type="ECO:0000256" key="6">
    <source>
        <dbReference type="ARBA" id="ARBA00022723"/>
    </source>
</evidence>
<dbReference type="AlphaFoldDB" id="A0A290XCM4"/>
<dbReference type="InterPro" id="IPR039261">
    <property type="entry name" value="FNR_nucleotide-bd"/>
</dbReference>
<dbReference type="RefSeq" id="WP_096297159.1">
    <property type="nucleotide sequence ID" value="NZ_CP023406.1"/>
</dbReference>
<keyword evidence="6" id="KW-0479">Metal-binding</keyword>
<proteinExistence type="predicted"/>
<organism evidence="15 16">
    <name type="scientific">Luteimonas chenhongjianii</name>
    <dbReference type="NCBI Taxonomy" id="2006110"/>
    <lineage>
        <taxon>Bacteria</taxon>
        <taxon>Pseudomonadati</taxon>
        <taxon>Pseudomonadota</taxon>
        <taxon>Gammaproteobacteria</taxon>
        <taxon>Lysobacterales</taxon>
        <taxon>Lysobacteraceae</taxon>
        <taxon>Luteimonas</taxon>
    </lineage>
</organism>
<dbReference type="SUPFAM" id="SSF63380">
    <property type="entry name" value="Riboflavin synthase domain-like"/>
    <property type="match status" value="1"/>
</dbReference>
<evidence type="ECO:0000256" key="13">
    <source>
        <dbReference type="SAM" id="Phobius"/>
    </source>
</evidence>
<dbReference type="Gene3D" id="3.40.50.80">
    <property type="entry name" value="Nucleotide-binding domain of ferredoxin-NADP reductase (FNR) module"/>
    <property type="match status" value="1"/>
</dbReference>
<evidence type="ECO:0000256" key="4">
    <source>
        <dbReference type="ARBA" id="ARBA00022692"/>
    </source>
</evidence>
<keyword evidence="9" id="KW-0560">Oxidoreductase</keyword>
<keyword evidence="4 13" id="KW-0812">Transmembrane</keyword>
<dbReference type="Proteomes" id="UP000218968">
    <property type="component" value="Chromosome"/>
</dbReference>
<evidence type="ECO:0000256" key="7">
    <source>
        <dbReference type="ARBA" id="ARBA00022827"/>
    </source>
</evidence>
<comment type="cofactor">
    <cofactor evidence="1">
        <name>FAD</name>
        <dbReference type="ChEBI" id="CHEBI:57692"/>
    </cofactor>
</comment>
<evidence type="ECO:0000256" key="12">
    <source>
        <dbReference type="ARBA" id="ARBA00023136"/>
    </source>
</evidence>
<evidence type="ECO:0000256" key="1">
    <source>
        <dbReference type="ARBA" id="ARBA00001974"/>
    </source>
</evidence>
<evidence type="ECO:0000256" key="9">
    <source>
        <dbReference type="ARBA" id="ARBA00023002"/>
    </source>
</evidence>
<dbReference type="PANTHER" id="PTHR47354:SF8">
    <property type="entry name" value="1,2-PHENYLACETYL-COA EPOXIDASE, SUBUNIT E"/>
    <property type="match status" value="1"/>
</dbReference>
<dbReference type="InterPro" id="IPR017927">
    <property type="entry name" value="FAD-bd_FR_type"/>
</dbReference>
<evidence type="ECO:0000256" key="3">
    <source>
        <dbReference type="ARBA" id="ARBA00022630"/>
    </source>
</evidence>
<feature type="domain" description="FAD-binding FR-type" evidence="14">
    <location>
        <begin position="203"/>
        <end position="307"/>
    </location>
</feature>
<dbReference type="InterPro" id="IPR013112">
    <property type="entry name" value="FAD-bd_8"/>
</dbReference>
<keyword evidence="10" id="KW-0408">Iron</keyword>
<evidence type="ECO:0000256" key="11">
    <source>
        <dbReference type="ARBA" id="ARBA00023014"/>
    </source>
</evidence>
<accession>A0A290XCM4</accession>
<protein>
    <submittedName>
        <fullName evidence="15">Oxidoreductase</fullName>
    </submittedName>
</protein>
<keyword evidence="11" id="KW-0411">Iron-sulfur</keyword>
<feature type="transmembrane region" description="Helical" evidence="13">
    <location>
        <begin position="42"/>
        <end position="67"/>
    </location>
</feature>
<gene>
    <name evidence="15" type="ORF">CNR27_04695</name>
</gene>
<keyword evidence="3" id="KW-0285">Flavoprotein</keyword>
<dbReference type="PANTHER" id="PTHR47354">
    <property type="entry name" value="NADH OXIDOREDUCTASE HCR"/>
    <property type="match status" value="1"/>
</dbReference>
<dbReference type="SUPFAM" id="SSF52343">
    <property type="entry name" value="Ferredoxin reductase-like, C-terminal NADP-linked domain"/>
    <property type="match status" value="1"/>
</dbReference>
<dbReference type="InterPro" id="IPR050415">
    <property type="entry name" value="MRET"/>
</dbReference>
<evidence type="ECO:0000256" key="8">
    <source>
        <dbReference type="ARBA" id="ARBA00022989"/>
    </source>
</evidence>
<evidence type="ECO:0000313" key="16">
    <source>
        <dbReference type="Proteomes" id="UP000218968"/>
    </source>
</evidence>
<feature type="transmembrane region" description="Helical" evidence="13">
    <location>
        <begin position="154"/>
        <end position="172"/>
    </location>
</feature>